<dbReference type="EMBL" id="JABSTQ010009711">
    <property type="protein sequence ID" value="KAG0426517.1"/>
    <property type="molecule type" value="Genomic_DNA"/>
</dbReference>
<dbReference type="Proteomes" id="UP000805193">
    <property type="component" value="Unassembled WGS sequence"/>
</dbReference>
<comment type="caution">
    <text evidence="1">The sequence shown here is derived from an EMBL/GenBank/DDBJ whole genome shotgun (WGS) entry which is preliminary data.</text>
</comment>
<accession>A0AC60PZI6</accession>
<proteinExistence type="predicted"/>
<gene>
    <name evidence="1" type="ORF">HPB47_026378</name>
</gene>
<name>A0AC60PZI6_IXOPE</name>
<sequence length="407" mass="45615">MEENGLPSARVKLEYLETALNMDKENELKVAPGLSEIHVSQGHFTKMKVNIAIQFFREASTAIRYRMSQGQLPPEAETTAWFCELVFGWFTLMSSRHPVVAISHFDGNKYRAAIQKLDLAARTFREMNMGETAHWKPSQAGLIASTTVVYQLQEELLNEHGYDYLLTGRMTQDCLENLFSVIRIKKPVPSAYDFKYALRMVCVSQFVYTPKTSGYTVDDGEYLADLFSACPRAAPQEATPTEEVMDGVLDSITKEEGDILAYVAGFLLRAVLKSVNCNNCKGALTANSNSQHGTLIRLKEFVRDGENLTYPSDAAMKFLVDCEEQFKGLTYTTDILNLTSPFKTILAVLKGNSTVNTGACSPHRDDVERLLLEKYLRFRLKVHLKQARRDEQANGHSSKTCAGVNLS</sequence>
<organism evidence="1 2">
    <name type="scientific">Ixodes persulcatus</name>
    <name type="common">Taiga tick</name>
    <dbReference type="NCBI Taxonomy" id="34615"/>
    <lineage>
        <taxon>Eukaryota</taxon>
        <taxon>Metazoa</taxon>
        <taxon>Ecdysozoa</taxon>
        <taxon>Arthropoda</taxon>
        <taxon>Chelicerata</taxon>
        <taxon>Arachnida</taxon>
        <taxon>Acari</taxon>
        <taxon>Parasitiformes</taxon>
        <taxon>Ixodida</taxon>
        <taxon>Ixodoidea</taxon>
        <taxon>Ixodidae</taxon>
        <taxon>Ixodinae</taxon>
        <taxon>Ixodes</taxon>
    </lineage>
</organism>
<keyword evidence="2" id="KW-1185">Reference proteome</keyword>
<evidence type="ECO:0000313" key="1">
    <source>
        <dbReference type="EMBL" id="KAG0426517.1"/>
    </source>
</evidence>
<evidence type="ECO:0000313" key="2">
    <source>
        <dbReference type="Proteomes" id="UP000805193"/>
    </source>
</evidence>
<protein>
    <submittedName>
        <fullName evidence="1">Uncharacterized protein</fullName>
    </submittedName>
</protein>
<reference evidence="1 2" key="1">
    <citation type="journal article" date="2020" name="Cell">
        <title>Large-Scale Comparative Analyses of Tick Genomes Elucidate Their Genetic Diversity and Vector Capacities.</title>
        <authorList>
            <consortium name="Tick Genome and Microbiome Consortium (TIGMIC)"/>
            <person name="Jia N."/>
            <person name="Wang J."/>
            <person name="Shi W."/>
            <person name="Du L."/>
            <person name="Sun Y."/>
            <person name="Zhan W."/>
            <person name="Jiang J.F."/>
            <person name="Wang Q."/>
            <person name="Zhang B."/>
            <person name="Ji P."/>
            <person name="Bell-Sakyi L."/>
            <person name="Cui X.M."/>
            <person name="Yuan T.T."/>
            <person name="Jiang B.G."/>
            <person name="Yang W.F."/>
            <person name="Lam T.T."/>
            <person name="Chang Q.C."/>
            <person name="Ding S.J."/>
            <person name="Wang X.J."/>
            <person name="Zhu J.G."/>
            <person name="Ruan X.D."/>
            <person name="Zhao L."/>
            <person name="Wei J.T."/>
            <person name="Ye R.Z."/>
            <person name="Que T.C."/>
            <person name="Du C.H."/>
            <person name="Zhou Y.H."/>
            <person name="Cheng J.X."/>
            <person name="Dai P.F."/>
            <person name="Guo W.B."/>
            <person name="Han X.H."/>
            <person name="Huang E.J."/>
            <person name="Li L.F."/>
            <person name="Wei W."/>
            <person name="Gao Y.C."/>
            <person name="Liu J.Z."/>
            <person name="Shao H.Z."/>
            <person name="Wang X."/>
            <person name="Wang C.C."/>
            <person name="Yang T.C."/>
            <person name="Huo Q.B."/>
            <person name="Li W."/>
            <person name="Chen H.Y."/>
            <person name="Chen S.E."/>
            <person name="Zhou L.G."/>
            <person name="Ni X.B."/>
            <person name="Tian J.H."/>
            <person name="Sheng Y."/>
            <person name="Liu T."/>
            <person name="Pan Y.S."/>
            <person name="Xia L.Y."/>
            <person name="Li J."/>
            <person name="Zhao F."/>
            <person name="Cao W.C."/>
        </authorList>
    </citation>
    <scope>NUCLEOTIDE SEQUENCE [LARGE SCALE GENOMIC DNA]</scope>
    <source>
        <strain evidence="1">Iper-2018</strain>
    </source>
</reference>